<keyword evidence="3" id="KW-1185">Reference proteome</keyword>
<comment type="caution">
    <text evidence="2">The sequence shown here is derived from an EMBL/GenBank/DDBJ whole genome shotgun (WGS) entry which is preliminary data.</text>
</comment>
<name>A0A8X7C5T7_9ARAC</name>
<dbReference type="EMBL" id="BMAV01010146">
    <property type="protein sequence ID" value="GFY55038.1"/>
    <property type="molecule type" value="Genomic_DNA"/>
</dbReference>
<accession>A0A8X7C5T7</accession>
<feature type="chain" id="PRO_5036475014" evidence="1">
    <location>
        <begin position="20"/>
        <end position="69"/>
    </location>
</feature>
<reference evidence="2" key="1">
    <citation type="submission" date="2020-08" db="EMBL/GenBank/DDBJ databases">
        <title>Multicomponent nature underlies the extraordinary mechanical properties of spider dragline silk.</title>
        <authorList>
            <person name="Kono N."/>
            <person name="Nakamura H."/>
            <person name="Mori M."/>
            <person name="Yoshida Y."/>
            <person name="Ohtoshi R."/>
            <person name="Malay A.D."/>
            <person name="Moran D.A.P."/>
            <person name="Tomita M."/>
            <person name="Numata K."/>
            <person name="Arakawa K."/>
        </authorList>
    </citation>
    <scope>NUCLEOTIDE SEQUENCE</scope>
</reference>
<evidence type="ECO:0000313" key="2">
    <source>
        <dbReference type="EMBL" id="GFY55038.1"/>
    </source>
</evidence>
<gene>
    <name evidence="2" type="ORF">TNIN_171721</name>
</gene>
<feature type="signal peptide" evidence="1">
    <location>
        <begin position="1"/>
        <end position="19"/>
    </location>
</feature>
<dbReference type="Proteomes" id="UP000886998">
    <property type="component" value="Unassembled WGS sequence"/>
</dbReference>
<sequence length="69" mass="7902">MWLSITLLMGLWMTTGTLSENKEGYCASETDSCLKNIIRCSEFRIPLSEAKLHMIKLYTNAKDLKNICE</sequence>
<evidence type="ECO:0000313" key="3">
    <source>
        <dbReference type="Proteomes" id="UP000886998"/>
    </source>
</evidence>
<proteinExistence type="predicted"/>
<dbReference type="AlphaFoldDB" id="A0A8X7C5T7"/>
<keyword evidence="1" id="KW-0732">Signal</keyword>
<protein>
    <submittedName>
        <fullName evidence="2">Uncharacterized protein</fullName>
    </submittedName>
</protein>
<organism evidence="2 3">
    <name type="scientific">Trichonephila inaurata madagascariensis</name>
    <dbReference type="NCBI Taxonomy" id="2747483"/>
    <lineage>
        <taxon>Eukaryota</taxon>
        <taxon>Metazoa</taxon>
        <taxon>Ecdysozoa</taxon>
        <taxon>Arthropoda</taxon>
        <taxon>Chelicerata</taxon>
        <taxon>Arachnida</taxon>
        <taxon>Araneae</taxon>
        <taxon>Araneomorphae</taxon>
        <taxon>Entelegynae</taxon>
        <taxon>Araneoidea</taxon>
        <taxon>Nephilidae</taxon>
        <taxon>Trichonephila</taxon>
        <taxon>Trichonephila inaurata</taxon>
    </lineage>
</organism>
<evidence type="ECO:0000256" key="1">
    <source>
        <dbReference type="SAM" id="SignalP"/>
    </source>
</evidence>